<dbReference type="EMBL" id="JAATJE010000001">
    <property type="protein sequence ID" value="NJC34131.1"/>
    <property type="molecule type" value="Genomic_DNA"/>
</dbReference>
<evidence type="ECO:0000313" key="2">
    <source>
        <dbReference type="EMBL" id="NJC34131.1"/>
    </source>
</evidence>
<accession>A0ABX0XN61</accession>
<evidence type="ECO:0008006" key="4">
    <source>
        <dbReference type="Google" id="ProtNLM"/>
    </source>
</evidence>
<proteinExistence type="predicted"/>
<feature type="signal peptide" evidence="1">
    <location>
        <begin position="1"/>
        <end position="25"/>
    </location>
</feature>
<organism evidence="2 3">
    <name type="scientific">Sphingomonas jejuensis</name>
    <dbReference type="NCBI Taxonomy" id="904715"/>
    <lineage>
        <taxon>Bacteria</taxon>
        <taxon>Pseudomonadati</taxon>
        <taxon>Pseudomonadota</taxon>
        <taxon>Alphaproteobacteria</taxon>
        <taxon>Sphingomonadales</taxon>
        <taxon>Sphingomonadaceae</taxon>
        <taxon>Sphingomonas</taxon>
    </lineage>
</organism>
<evidence type="ECO:0000256" key="1">
    <source>
        <dbReference type="SAM" id="SignalP"/>
    </source>
</evidence>
<feature type="chain" id="PRO_5046285032" description="Acetylxylan esterase" evidence="1">
    <location>
        <begin position="26"/>
        <end position="232"/>
    </location>
</feature>
<keyword evidence="3" id="KW-1185">Reference proteome</keyword>
<keyword evidence="1" id="KW-0732">Signal</keyword>
<evidence type="ECO:0000313" key="3">
    <source>
        <dbReference type="Proteomes" id="UP000734218"/>
    </source>
</evidence>
<reference evidence="2 3" key="1">
    <citation type="submission" date="2020-03" db="EMBL/GenBank/DDBJ databases">
        <title>Genomic Encyclopedia of Type Strains, Phase IV (KMG-IV): sequencing the most valuable type-strain genomes for metagenomic binning, comparative biology and taxonomic classification.</title>
        <authorList>
            <person name="Goeker M."/>
        </authorList>
    </citation>
    <scope>NUCLEOTIDE SEQUENCE [LARGE SCALE GENOMIC DNA]</scope>
    <source>
        <strain evidence="2 3">DSM 27651</strain>
    </source>
</reference>
<comment type="caution">
    <text evidence="2">The sequence shown here is derived from an EMBL/GenBank/DDBJ whole genome shotgun (WGS) entry which is preliminary data.</text>
</comment>
<dbReference type="RefSeq" id="WP_245196469.1">
    <property type="nucleotide sequence ID" value="NZ_JAATJE010000001.1"/>
</dbReference>
<sequence length="232" mass="25475">MSTMRSAILRLVLAGVVLAPAPLHAQQVPAVPPLSDYFRPATSTPARPDEQGFIRRWLLLEPISRPNPTNTVFTGSYVRRALDPAGYPGDLGALPRDGQVAAGTEGLRWHALDSTLWDVKLFNFAQALGKPKYGVVFWAVTVVNSPREHRNVRLAVGSNSASMWWVNGEEAASLFDDRRMVMDDVLSDRMVLRAGRNVIRGAVINGPGLSDFCLRFVDETGAPIRDLSIEVQ</sequence>
<gene>
    <name evidence="2" type="ORF">GGR88_001605</name>
</gene>
<protein>
    <recommendedName>
        <fullName evidence="4">Acetylxylan esterase</fullName>
    </recommendedName>
</protein>
<dbReference type="Proteomes" id="UP000734218">
    <property type="component" value="Unassembled WGS sequence"/>
</dbReference>
<name>A0ABX0XN61_9SPHN</name>